<dbReference type="GO" id="GO:0005829">
    <property type="term" value="C:cytosol"/>
    <property type="evidence" value="ECO:0007669"/>
    <property type="project" value="TreeGrafter"/>
</dbReference>
<dbReference type="FunFam" id="3.30.930.10:FF:000097">
    <property type="entry name" value="Proline--tRNA ligase"/>
    <property type="match status" value="1"/>
</dbReference>
<proteinExistence type="inferred from homology"/>
<dbReference type="InterPro" id="IPR036621">
    <property type="entry name" value="Anticodon-bd_dom_sf"/>
</dbReference>
<dbReference type="PROSITE" id="PS50862">
    <property type="entry name" value="AA_TRNA_LIGASE_II"/>
    <property type="match status" value="1"/>
</dbReference>
<dbReference type="GO" id="GO:0004827">
    <property type="term" value="F:proline-tRNA ligase activity"/>
    <property type="evidence" value="ECO:0007669"/>
    <property type="project" value="UniProtKB-UniRule"/>
</dbReference>
<dbReference type="Gene3D" id="3.30.930.10">
    <property type="entry name" value="Bira Bifunctional Protein, Domain 2"/>
    <property type="match status" value="2"/>
</dbReference>
<comment type="caution">
    <text evidence="12">The sequence shown here is derived from an EMBL/GenBank/DDBJ whole genome shotgun (WGS) entry which is preliminary data.</text>
</comment>
<gene>
    <name evidence="10 12" type="primary">proS</name>
    <name evidence="12" type="ORF">GCWU000324_01336</name>
</gene>
<evidence type="ECO:0000256" key="1">
    <source>
        <dbReference type="ARBA" id="ARBA00004496"/>
    </source>
</evidence>
<keyword evidence="13" id="KW-1185">Reference proteome</keyword>
<evidence type="ECO:0000256" key="8">
    <source>
        <dbReference type="ARBA" id="ARBA00023146"/>
    </source>
</evidence>
<reference evidence="12" key="1">
    <citation type="submission" date="2009-04" db="EMBL/GenBank/DDBJ databases">
        <authorList>
            <person name="Weinstock G."/>
            <person name="Sodergren E."/>
            <person name="Clifton S."/>
            <person name="Fulton L."/>
            <person name="Fulton B."/>
            <person name="Courtney L."/>
            <person name="Fronick C."/>
            <person name="Harrison M."/>
            <person name="Strong C."/>
            <person name="Farmer C."/>
            <person name="Delahaunty K."/>
            <person name="Markovic C."/>
            <person name="Hall O."/>
            <person name="Minx P."/>
            <person name="Tomlinson C."/>
            <person name="Mitreva M."/>
            <person name="Nelson J."/>
            <person name="Hou S."/>
            <person name="Wollam A."/>
            <person name="Pepin K.H."/>
            <person name="Johnson M."/>
            <person name="Bhonagiri V."/>
            <person name="Nash W.E."/>
            <person name="Warren W."/>
            <person name="Chinwalla A."/>
            <person name="Mardis E.R."/>
            <person name="Wilson R.K."/>
        </authorList>
    </citation>
    <scope>NUCLEOTIDE SEQUENCE [LARGE SCALE GENOMIC DNA]</scope>
    <source>
        <strain evidence="12">ATCC 51147</strain>
    </source>
</reference>
<keyword evidence="3 10" id="KW-0963">Cytoplasm</keyword>
<keyword evidence="8 10" id="KW-0030">Aminoacyl-tRNA synthetase</keyword>
<dbReference type="STRING" id="629741.GCWU000324_01336"/>
<dbReference type="PANTHER" id="PTHR42753">
    <property type="entry name" value="MITOCHONDRIAL RIBOSOME PROTEIN L39/PROLYL-TRNA LIGASE FAMILY MEMBER"/>
    <property type="match status" value="1"/>
</dbReference>
<comment type="function">
    <text evidence="10">Catalyzes the attachment of proline to tRNA(Pro) in a two-step reaction: proline is first activated by ATP to form Pro-AMP and then transferred to the acceptor end of tRNA(Pro). As ProRS can inadvertently accommodate and process non-cognate amino acids such as alanine and cysteine, to avoid such errors it has two additional distinct editing activities against alanine. One activity is designated as 'pretransfer' editing and involves the tRNA(Pro)-independent hydrolysis of activated Ala-AMP. The other activity is designated 'posttransfer' editing and involves deacylation of mischarged Ala-tRNA(Pro). The misacylated Cys-tRNA(Pro) is not edited by ProRS.</text>
</comment>
<keyword evidence="7 10" id="KW-0648">Protein biosynthesis</keyword>
<evidence type="ECO:0000256" key="5">
    <source>
        <dbReference type="ARBA" id="ARBA00022741"/>
    </source>
</evidence>
<dbReference type="InterPro" id="IPR023717">
    <property type="entry name" value="Pro-tRNA-Synthase_IIa_type1"/>
</dbReference>
<dbReference type="EC" id="6.1.1.15" evidence="10"/>
<comment type="similarity">
    <text evidence="10">Belongs to the class-II aminoacyl-tRNA synthetase family. ProS type 1 subfamily.</text>
</comment>
<dbReference type="InterPro" id="IPR007214">
    <property type="entry name" value="YbaK/aa-tRNA-synth-assoc-dom"/>
</dbReference>
<dbReference type="EMBL" id="ACJW02000002">
    <property type="protein sequence ID" value="EEP69422.1"/>
    <property type="molecule type" value="Genomic_DNA"/>
</dbReference>
<dbReference type="HOGENOM" id="CLU_016739_0_0_4"/>
<feature type="domain" description="Aminoacyl-transfer RNA synthetases class-II family profile" evidence="11">
    <location>
        <begin position="82"/>
        <end position="515"/>
    </location>
</feature>
<name>C4GGR7_9NEIS</name>
<dbReference type="GO" id="GO:0005524">
    <property type="term" value="F:ATP binding"/>
    <property type="evidence" value="ECO:0007669"/>
    <property type="project" value="UniProtKB-UniRule"/>
</dbReference>
<evidence type="ECO:0000256" key="2">
    <source>
        <dbReference type="ARBA" id="ARBA00011738"/>
    </source>
</evidence>
<dbReference type="Proteomes" id="UP000003009">
    <property type="component" value="Unassembled WGS sequence"/>
</dbReference>
<dbReference type="InterPro" id="IPR002314">
    <property type="entry name" value="aa-tRNA-synt_IIb"/>
</dbReference>
<dbReference type="Gene3D" id="3.40.50.800">
    <property type="entry name" value="Anticodon-binding domain"/>
    <property type="match status" value="1"/>
</dbReference>
<sequence length="611" mass="67230">MPFLRGAWLGLAGAFCHFQAASTPRSARDFAIIRPFRFIAQDTPMKASQFFISTLKEAPAEAVLASHKLMLRAGLIKANASGLYTWMPMGLRVLRKVEAIVREEMNRAGAIELLMPVVQPADLWKESGRWDFYGDELLRITDRHDNAFCFSPTCEELITDIVRKEINSYKQLPKNFYHIQTKFRDERRPRFGVMRAREFVMKDAYSFHADFESLKATYQTMYDAYCRIFNRLGLDYRPVAADTGSIGGTGSHEFQVLADSGEDVIAYSDASDYAANVELAQTLPLSGCRVVPAQALAKIHTPNVKTIAELVAFLNIPVEQTLKSIVVEGEGEGELVLLMLRGDHEFNDIKAEKLAGVKSPLTMASPEAIVAQFGANGGSLGCVGFAGKVYADFACEKGADWVIGANDDDHHYTGFNFGRDAAEPEFVDLRNVIAGDPSPCGKGSLKLARGIEVGHVFQLRDKYSAALNASFLDSNGKSQIMEMGCYGIGITRIVAAAIEQNNDERGIIWTEAMAPFSVVIVPMNYKKSNSVREAADQIYADLQAAGVDVLLDDRDERAGVLLNDSELLGIPHRIVIGDRALKEGNVEYAERRSGESISVPLNEIVAKICAI</sequence>
<dbReference type="GO" id="GO:0006433">
    <property type="term" value="P:prolyl-tRNA aminoacylation"/>
    <property type="evidence" value="ECO:0007669"/>
    <property type="project" value="UniProtKB-UniRule"/>
</dbReference>
<evidence type="ECO:0000256" key="4">
    <source>
        <dbReference type="ARBA" id="ARBA00022598"/>
    </source>
</evidence>
<accession>C4GGR7</accession>
<dbReference type="Pfam" id="PF00587">
    <property type="entry name" value="tRNA-synt_2b"/>
    <property type="match status" value="1"/>
</dbReference>
<dbReference type="Pfam" id="PF03129">
    <property type="entry name" value="HGTP_anticodon"/>
    <property type="match status" value="1"/>
</dbReference>
<dbReference type="AlphaFoldDB" id="C4GGR7"/>
<dbReference type="Gene3D" id="3.90.960.10">
    <property type="entry name" value="YbaK/aminoacyl-tRNA synthetase-associated domain"/>
    <property type="match status" value="1"/>
</dbReference>
<comment type="domain">
    <text evidence="10">Consists of three domains: the N-terminal catalytic domain, the editing domain and the C-terminal anticodon-binding domain.</text>
</comment>
<dbReference type="InterPro" id="IPR006195">
    <property type="entry name" value="aa-tRNA-synth_II"/>
</dbReference>
<dbReference type="PIRSF" id="PIRSF001535">
    <property type="entry name" value="ProRS_1"/>
    <property type="match status" value="1"/>
</dbReference>
<dbReference type="CDD" id="cd00779">
    <property type="entry name" value="ProRS_core_prok"/>
    <property type="match status" value="1"/>
</dbReference>
<dbReference type="InterPro" id="IPR033730">
    <property type="entry name" value="ProRS_core_prok"/>
</dbReference>
<organism evidence="12 13">
    <name type="scientific">Kingella oralis ATCC 51147</name>
    <dbReference type="NCBI Taxonomy" id="629741"/>
    <lineage>
        <taxon>Bacteria</taxon>
        <taxon>Pseudomonadati</taxon>
        <taxon>Pseudomonadota</taxon>
        <taxon>Betaproteobacteria</taxon>
        <taxon>Neisseriales</taxon>
        <taxon>Neisseriaceae</taxon>
        <taxon>Kingella</taxon>
    </lineage>
</organism>
<evidence type="ECO:0000313" key="13">
    <source>
        <dbReference type="Proteomes" id="UP000003009"/>
    </source>
</evidence>
<comment type="subcellular location">
    <subcellularLocation>
        <location evidence="1 10">Cytoplasm</location>
    </subcellularLocation>
</comment>
<keyword evidence="5 10" id="KW-0547">Nucleotide-binding</keyword>
<dbReference type="PANTHER" id="PTHR42753:SF2">
    <property type="entry name" value="PROLINE--TRNA LIGASE"/>
    <property type="match status" value="1"/>
</dbReference>
<evidence type="ECO:0000313" key="12">
    <source>
        <dbReference type="EMBL" id="EEP69422.1"/>
    </source>
</evidence>
<dbReference type="SUPFAM" id="SSF55826">
    <property type="entry name" value="YbaK/ProRS associated domain"/>
    <property type="match status" value="1"/>
</dbReference>
<dbReference type="InterPro" id="IPR004500">
    <property type="entry name" value="Pro-tRNA-synth_IIa_bac-type"/>
</dbReference>
<evidence type="ECO:0000256" key="7">
    <source>
        <dbReference type="ARBA" id="ARBA00022917"/>
    </source>
</evidence>
<evidence type="ECO:0000256" key="3">
    <source>
        <dbReference type="ARBA" id="ARBA00022490"/>
    </source>
</evidence>
<dbReference type="InterPro" id="IPR050062">
    <property type="entry name" value="Pro-tRNA_synthetase"/>
</dbReference>
<protein>
    <recommendedName>
        <fullName evidence="10">Proline--tRNA ligase</fullName>
        <ecNumber evidence="10">6.1.1.15</ecNumber>
    </recommendedName>
    <alternativeName>
        <fullName evidence="10">Prolyl-tRNA synthetase</fullName>
        <shortName evidence="10">ProRS</shortName>
    </alternativeName>
</protein>
<dbReference type="HAMAP" id="MF_01569">
    <property type="entry name" value="Pro_tRNA_synth_type1"/>
    <property type="match status" value="1"/>
</dbReference>
<evidence type="ECO:0000256" key="10">
    <source>
        <dbReference type="HAMAP-Rule" id="MF_01569"/>
    </source>
</evidence>
<dbReference type="SUPFAM" id="SSF52954">
    <property type="entry name" value="Class II aaRS ABD-related"/>
    <property type="match status" value="1"/>
</dbReference>
<dbReference type="GO" id="GO:0002161">
    <property type="term" value="F:aminoacyl-tRNA deacylase activity"/>
    <property type="evidence" value="ECO:0007669"/>
    <property type="project" value="InterPro"/>
</dbReference>
<dbReference type="NCBIfam" id="NF006625">
    <property type="entry name" value="PRK09194.1"/>
    <property type="match status" value="1"/>
</dbReference>
<evidence type="ECO:0000256" key="9">
    <source>
        <dbReference type="ARBA" id="ARBA00047671"/>
    </source>
</evidence>
<dbReference type="PRINTS" id="PR01046">
    <property type="entry name" value="TRNASYNTHPRO"/>
</dbReference>
<comment type="subunit">
    <text evidence="2 10">Homodimer.</text>
</comment>
<dbReference type="InterPro" id="IPR002316">
    <property type="entry name" value="Pro-tRNA-ligase_IIa"/>
</dbReference>
<dbReference type="SUPFAM" id="SSF55681">
    <property type="entry name" value="Class II aaRS and biotin synthetases"/>
    <property type="match status" value="1"/>
</dbReference>
<dbReference type="NCBIfam" id="TIGR00409">
    <property type="entry name" value="proS_fam_II"/>
    <property type="match status" value="1"/>
</dbReference>
<keyword evidence="6 10" id="KW-0067">ATP-binding</keyword>
<evidence type="ECO:0000259" key="11">
    <source>
        <dbReference type="PROSITE" id="PS50862"/>
    </source>
</evidence>
<comment type="catalytic activity">
    <reaction evidence="9 10">
        <text>tRNA(Pro) + L-proline + ATP = L-prolyl-tRNA(Pro) + AMP + diphosphate</text>
        <dbReference type="Rhea" id="RHEA:14305"/>
        <dbReference type="Rhea" id="RHEA-COMP:9700"/>
        <dbReference type="Rhea" id="RHEA-COMP:9702"/>
        <dbReference type="ChEBI" id="CHEBI:30616"/>
        <dbReference type="ChEBI" id="CHEBI:33019"/>
        <dbReference type="ChEBI" id="CHEBI:60039"/>
        <dbReference type="ChEBI" id="CHEBI:78442"/>
        <dbReference type="ChEBI" id="CHEBI:78532"/>
        <dbReference type="ChEBI" id="CHEBI:456215"/>
        <dbReference type="EC" id="6.1.1.15"/>
    </reaction>
</comment>
<dbReference type="InterPro" id="IPR045864">
    <property type="entry name" value="aa-tRNA-synth_II/BPL/LPL"/>
</dbReference>
<dbReference type="FunFam" id="3.30.930.10:FF:000043">
    <property type="entry name" value="Proline--tRNA ligase"/>
    <property type="match status" value="1"/>
</dbReference>
<keyword evidence="4 10" id="KW-0436">Ligase</keyword>
<dbReference type="InterPro" id="IPR004154">
    <property type="entry name" value="Anticodon-bd"/>
</dbReference>
<dbReference type="CDD" id="cd04334">
    <property type="entry name" value="ProRS-INS"/>
    <property type="match status" value="1"/>
</dbReference>
<evidence type="ECO:0000256" key="6">
    <source>
        <dbReference type="ARBA" id="ARBA00022840"/>
    </source>
</evidence>
<dbReference type="Pfam" id="PF04073">
    <property type="entry name" value="tRNA_edit"/>
    <property type="match status" value="1"/>
</dbReference>
<dbReference type="InterPro" id="IPR036754">
    <property type="entry name" value="YbaK/aa-tRNA-synt-asso_dom_sf"/>
</dbReference>
<dbReference type="InterPro" id="IPR044140">
    <property type="entry name" value="ProRS_anticodon_short"/>
</dbReference>
<dbReference type="CDD" id="cd00861">
    <property type="entry name" value="ProRS_anticodon_short"/>
    <property type="match status" value="1"/>
</dbReference>